<dbReference type="Proteomes" id="UP000321393">
    <property type="component" value="Unassembled WGS sequence"/>
</dbReference>
<dbReference type="OrthoDB" id="1920930at2759"/>
<comment type="caution">
    <text evidence="1">The sequence shown here is derived from an EMBL/GenBank/DDBJ whole genome shotgun (WGS) entry which is preliminary data.</text>
</comment>
<dbReference type="AlphaFoldDB" id="A0A5A7SUQ6"/>
<dbReference type="EMBL" id="SSTE01020817">
    <property type="protein sequence ID" value="KAA0033686.1"/>
    <property type="molecule type" value="Genomic_DNA"/>
</dbReference>
<gene>
    <name evidence="1" type="ORF">E6C27_scaffold239G001550</name>
</gene>
<evidence type="ECO:0000313" key="2">
    <source>
        <dbReference type="Proteomes" id="UP000321393"/>
    </source>
</evidence>
<organism evidence="1 2">
    <name type="scientific">Cucumis melo var. makuwa</name>
    <name type="common">Oriental melon</name>
    <dbReference type="NCBI Taxonomy" id="1194695"/>
    <lineage>
        <taxon>Eukaryota</taxon>
        <taxon>Viridiplantae</taxon>
        <taxon>Streptophyta</taxon>
        <taxon>Embryophyta</taxon>
        <taxon>Tracheophyta</taxon>
        <taxon>Spermatophyta</taxon>
        <taxon>Magnoliopsida</taxon>
        <taxon>eudicotyledons</taxon>
        <taxon>Gunneridae</taxon>
        <taxon>Pentapetalae</taxon>
        <taxon>rosids</taxon>
        <taxon>fabids</taxon>
        <taxon>Cucurbitales</taxon>
        <taxon>Cucurbitaceae</taxon>
        <taxon>Benincaseae</taxon>
        <taxon>Cucumis</taxon>
    </lineage>
</organism>
<accession>A0A5A7SUQ6</accession>
<protein>
    <submittedName>
        <fullName evidence="1">Gag/pol protein</fullName>
    </submittedName>
</protein>
<reference evidence="1 2" key="1">
    <citation type="submission" date="2019-08" db="EMBL/GenBank/DDBJ databases">
        <title>Draft genome sequences of two oriental melons (Cucumis melo L. var makuwa).</title>
        <authorList>
            <person name="Kwon S.-Y."/>
        </authorList>
    </citation>
    <scope>NUCLEOTIDE SEQUENCE [LARGE SCALE GENOMIC DNA]</scope>
    <source>
        <strain evidence="2">cv. SW 3</strain>
        <tissue evidence="1">Leaf</tissue>
    </source>
</reference>
<proteinExistence type="predicted"/>
<evidence type="ECO:0000313" key="1">
    <source>
        <dbReference type="EMBL" id="KAA0033686.1"/>
    </source>
</evidence>
<sequence>MSTDRGHRQWGTPDATSETVSLEHVLDMMMYFNIVEVNGGVIDEANQRFQNLIKDKEKEVEANVATTKRKFSIGSSSKSKAGPSKPNPQIVILDDVIDDPLTYKQTMNDVNYDLKKWLATHFQMKDLGNAQNVLGLTFAIQ</sequence>
<name>A0A5A7SUQ6_CUCMM</name>